<reference evidence="2 3" key="1">
    <citation type="submission" date="2024-11" db="EMBL/GenBank/DDBJ databases">
        <title>Chromosome-level genome assembly of the freshwater bivalve Anodonta woodiana.</title>
        <authorList>
            <person name="Chen X."/>
        </authorList>
    </citation>
    <scope>NUCLEOTIDE SEQUENCE [LARGE SCALE GENOMIC DNA]</scope>
    <source>
        <strain evidence="2">MN2024</strain>
        <tissue evidence="2">Gills</tissue>
    </source>
</reference>
<organism evidence="2 3">
    <name type="scientific">Sinanodonta woodiana</name>
    <name type="common">Chinese pond mussel</name>
    <name type="synonym">Anodonta woodiana</name>
    <dbReference type="NCBI Taxonomy" id="1069815"/>
    <lineage>
        <taxon>Eukaryota</taxon>
        <taxon>Metazoa</taxon>
        <taxon>Spiralia</taxon>
        <taxon>Lophotrochozoa</taxon>
        <taxon>Mollusca</taxon>
        <taxon>Bivalvia</taxon>
        <taxon>Autobranchia</taxon>
        <taxon>Heteroconchia</taxon>
        <taxon>Palaeoheterodonta</taxon>
        <taxon>Unionida</taxon>
        <taxon>Unionoidea</taxon>
        <taxon>Unionidae</taxon>
        <taxon>Unioninae</taxon>
        <taxon>Sinanodonta</taxon>
    </lineage>
</organism>
<evidence type="ECO:0000256" key="1">
    <source>
        <dbReference type="SAM" id="MobiDB-lite"/>
    </source>
</evidence>
<evidence type="ECO:0000313" key="2">
    <source>
        <dbReference type="EMBL" id="KAL3857979.1"/>
    </source>
</evidence>
<accession>A0ABD3V8Q7</accession>
<feature type="compositionally biased region" description="Basic and acidic residues" evidence="1">
    <location>
        <begin position="1"/>
        <end position="14"/>
    </location>
</feature>
<protein>
    <submittedName>
        <fullName evidence="2">Uncharacterized protein</fullName>
    </submittedName>
</protein>
<gene>
    <name evidence="2" type="ORF">ACJMK2_012601</name>
</gene>
<proteinExistence type="predicted"/>
<keyword evidence="3" id="KW-1185">Reference proteome</keyword>
<name>A0ABD3V8Q7_SINWO</name>
<comment type="caution">
    <text evidence="2">The sequence shown here is derived from an EMBL/GenBank/DDBJ whole genome shotgun (WGS) entry which is preliminary data.</text>
</comment>
<feature type="region of interest" description="Disordered" evidence="1">
    <location>
        <begin position="1"/>
        <end position="86"/>
    </location>
</feature>
<dbReference type="AlphaFoldDB" id="A0ABD3V8Q7"/>
<dbReference type="Proteomes" id="UP001634394">
    <property type="component" value="Unassembled WGS sequence"/>
</dbReference>
<dbReference type="PANTHER" id="PTHR36474">
    <property type="entry name" value="PROTEIN LIAT1"/>
    <property type="match status" value="1"/>
</dbReference>
<dbReference type="EMBL" id="JBJQND010000013">
    <property type="protein sequence ID" value="KAL3857979.1"/>
    <property type="molecule type" value="Genomic_DNA"/>
</dbReference>
<sequence>MTDSKCHTSRKIDFTFEGGQDSDSSERIPEGDASSCPAPNVQLNPENLLRSQQINASSLRERPPPDGSTAKRRSSTSPSTTASLSNIHVKEVESNYSNLSLLESVSSASTMSSKRNNTKLSRSKNNLTKTGHQTGVKNNKKGEALALSLKSNGKTENSSSSAESLRWDNVLENEELERQRIEVYKINRRKRYLAAAQAKGLGWALNYGANGSPVSEDSGIEMHERESHAAVTDFSTIKSLAITSQTNSSRNEFTLTG</sequence>
<evidence type="ECO:0000313" key="3">
    <source>
        <dbReference type="Proteomes" id="UP001634394"/>
    </source>
</evidence>
<feature type="compositionally biased region" description="Low complexity" evidence="1">
    <location>
        <begin position="75"/>
        <end position="85"/>
    </location>
</feature>
<dbReference type="PANTHER" id="PTHR36474:SF1">
    <property type="entry name" value="PROTEIN LIAT1"/>
    <property type="match status" value="1"/>
</dbReference>
<dbReference type="InterPro" id="IPR038794">
    <property type="entry name" value="LIAT1"/>
</dbReference>
<feature type="compositionally biased region" description="Polar residues" evidence="1">
    <location>
        <begin position="41"/>
        <end position="58"/>
    </location>
</feature>
<feature type="compositionally biased region" description="Polar residues" evidence="1">
    <location>
        <begin position="114"/>
        <end position="137"/>
    </location>
</feature>
<feature type="region of interest" description="Disordered" evidence="1">
    <location>
        <begin position="107"/>
        <end position="141"/>
    </location>
</feature>